<comment type="function">
    <text evidence="7">Ligates lysine onto the cytidine present at position 34 of the AUA codon-specific tRNA(Ile) that contains the anticodon CAU, in an ATP-dependent manner. Cytidine is converted to lysidine, thus changing the amino acid specificity of the tRNA from methionine to isoleucine.</text>
</comment>
<dbReference type="Gene3D" id="3.40.50.620">
    <property type="entry name" value="HUPs"/>
    <property type="match status" value="1"/>
</dbReference>
<evidence type="ECO:0000256" key="7">
    <source>
        <dbReference type="HAMAP-Rule" id="MF_01161"/>
    </source>
</evidence>
<feature type="domain" description="tRNA(Ile)-lysidine synthase substrate-binding" evidence="9">
    <location>
        <begin position="254"/>
        <end position="317"/>
    </location>
</feature>
<dbReference type="Gene3D" id="1.20.59.20">
    <property type="match status" value="1"/>
</dbReference>
<name>A0ABR9ZMK0_9CORY</name>
<evidence type="ECO:0000256" key="5">
    <source>
        <dbReference type="ARBA" id="ARBA00022840"/>
    </source>
</evidence>
<keyword evidence="1 7" id="KW-0963">Cytoplasm</keyword>
<dbReference type="PANTHER" id="PTHR43033">
    <property type="entry name" value="TRNA(ILE)-LYSIDINE SYNTHASE-RELATED"/>
    <property type="match status" value="1"/>
</dbReference>
<dbReference type="NCBIfam" id="TIGR02432">
    <property type="entry name" value="lysidine_TilS_N"/>
    <property type="match status" value="1"/>
</dbReference>
<keyword evidence="5 7" id="KW-0067">ATP-binding</keyword>
<comment type="subcellular location">
    <subcellularLocation>
        <location evidence="7">Cytoplasm</location>
    </subcellularLocation>
</comment>
<dbReference type="GO" id="GO:0032267">
    <property type="term" value="F:tRNA(Ile)-lysidine synthase activity"/>
    <property type="evidence" value="ECO:0007669"/>
    <property type="project" value="UniProtKB-EC"/>
</dbReference>
<dbReference type="EMBL" id="JADKMY010000003">
    <property type="protein sequence ID" value="MBF4554184.1"/>
    <property type="molecule type" value="Genomic_DNA"/>
</dbReference>
<comment type="catalytic activity">
    <reaction evidence="6 7">
        <text>cytidine(34) in tRNA(Ile2) + L-lysine + ATP = lysidine(34) in tRNA(Ile2) + AMP + diphosphate + H(+)</text>
        <dbReference type="Rhea" id="RHEA:43744"/>
        <dbReference type="Rhea" id="RHEA-COMP:10625"/>
        <dbReference type="Rhea" id="RHEA-COMP:10670"/>
        <dbReference type="ChEBI" id="CHEBI:15378"/>
        <dbReference type="ChEBI" id="CHEBI:30616"/>
        <dbReference type="ChEBI" id="CHEBI:32551"/>
        <dbReference type="ChEBI" id="CHEBI:33019"/>
        <dbReference type="ChEBI" id="CHEBI:82748"/>
        <dbReference type="ChEBI" id="CHEBI:83665"/>
        <dbReference type="ChEBI" id="CHEBI:456215"/>
        <dbReference type="EC" id="6.3.4.19"/>
    </reaction>
</comment>
<keyword evidence="2 7" id="KW-0436">Ligase</keyword>
<dbReference type="EC" id="6.3.4.19" evidence="7"/>
<protein>
    <recommendedName>
        <fullName evidence="7">tRNA(Ile)-lysidine synthase</fullName>
        <ecNumber evidence="7">6.3.4.19</ecNumber>
    </recommendedName>
    <alternativeName>
        <fullName evidence="7">tRNA(Ile)-2-lysyl-cytidine synthase</fullName>
    </alternativeName>
    <alternativeName>
        <fullName evidence="7">tRNA(Ile)-lysidine synthetase</fullName>
    </alternativeName>
</protein>
<gene>
    <name evidence="7 10" type="primary">tilS</name>
    <name evidence="10" type="ORF">IRY30_08905</name>
</gene>
<reference evidence="10 11" key="1">
    <citation type="submission" date="2020-10" db="EMBL/GenBank/DDBJ databases">
        <title>Novel species in genus Corynebacterium.</title>
        <authorList>
            <person name="Zhang G."/>
        </authorList>
    </citation>
    <scope>NUCLEOTIDE SEQUENCE [LARGE SCALE GENOMIC DNA]</scope>
    <source>
        <strain evidence="10 11">DSM 45110</strain>
    </source>
</reference>
<keyword evidence="4 7" id="KW-0547">Nucleotide-binding</keyword>
<dbReference type="Pfam" id="PF09179">
    <property type="entry name" value="TilS"/>
    <property type="match status" value="1"/>
</dbReference>
<dbReference type="InterPro" id="IPR014729">
    <property type="entry name" value="Rossmann-like_a/b/a_fold"/>
</dbReference>
<evidence type="ECO:0000313" key="11">
    <source>
        <dbReference type="Proteomes" id="UP000635902"/>
    </source>
</evidence>
<dbReference type="Pfam" id="PF01171">
    <property type="entry name" value="ATP_bind_3"/>
    <property type="match status" value="1"/>
</dbReference>
<evidence type="ECO:0000259" key="9">
    <source>
        <dbReference type="Pfam" id="PF09179"/>
    </source>
</evidence>
<dbReference type="InterPro" id="IPR015262">
    <property type="entry name" value="tRNA_Ile_lys_synt_subst-bd"/>
</dbReference>
<dbReference type="SUPFAM" id="SSF52402">
    <property type="entry name" value="Adenine nucleotide alpha hydrolases-like"/>
    <property type="match status" value="1"/>
</dbReference>
<organism evidence="10 11">
    <name type="scientific">Corynebacterium suicordis DSM 45110</name>
    <dbReference type="NCBI Taxonomy" id="1121369"/>
    <lineage>
        <taxon>Bacteria</taxon>
        <taxon>Bacillati</taxon>
        <taxon>Actinomycetota</taxon>
        <taxon>Actinomycetes</taxon>
        <taxon>Mycobacteriales</taxon>
        <taxon>Corynebacteriaceae</taxon>
        <taxon>Corynebacterium</taxon>
    </lineage>
</organism>
<evidence type="ECO:0000256" key="6">
    <source>
        <dbReference type="ARBA" id="ARBA00048539"/>
    </source>
</evidence>
<comment type="similarity">
    <text evidence="7">Belongs to the tRNA(Ile)-lysidine synthase family.</text>
</comment>
<evidence type="ECO:0000313" key="10">
    <source>
        <dbReference type="EMBL" id="MBF4554184.1"/>
    </source>
</evidence>
<proteinExistence type="inferred from homology"/>
<evidence type="ECO:0000256" key="4">
    <source>
        <dbReference type="ARBA" id="ARBA00022741"/>
    </source>
</evidence>
<dbReference type="Proteomes" id="UP000635902">
    <property type="component" value="Unassembled WGS sequence"/>
</dbReference>
<comment type="caution">
    <text evidence="10">The sequence shown here is derived from an EMBL/GenBank/DDBJ whole genome shotgun (WGS) entry which is preliminary data.</text>
</comment>
<sequence>MLNSQHPETFAQLDRGVVVGLSGGADSLSLVHAATRAGLNVEAVVVDHQLQAGSRAVAERAARQAEGLGASARIVPVEVEAFGEGPARAARYRALGAAAEGRGVLIAHTATDDAEGFLLGLARGSGTESLAGMREFTREHPAVEAGAGWVGRPLLHASREDTVATCEYAALDYWTDPHNSSPDYLRSRIRTELLPHMQEVLGGAVVDHLALSARLLRDDATTLDSLAQSALQEVSEDADAEGLASKINCLKVSAHQPAMRRRIYRAWLKEPAGALTNVHIEAIDALVIAWRGQGPVSVPWSAHWHTMNPARRATHRLVVRRQEKHLVLHALPRAEHPVPPEPQ</sequence>
<evidence type="ECO:0000259" key="8">
    <source>
        <dbReference type="Pfam" id="PF01171"/>
    </source>
</evidence>
<dbReference type="HAMAP" id="MF_01161">
    <property type="entry name" value="tRNA_Ile_lys_synt"/>
    <property type="match status" value="1"/>
</dbReference>
<accession>A0ABR9ZMK0</accession>
<evidence type="ECO:0000256" key="1">
    <source>
        <dbReference type="ARBA" id="ARBA00022490"/>
    </source>
</evidence>
<dbReference type="SUPFAM" id="SSF82829">
    <property type="entry name" value="MesJ substrate recognition domain-like"/>
    <property type="match status" value="1"/>
</dbReference>
<evidence type="ECO:0000256" key="2">
    <source>
        <dbReference type="ARBA" id="ARBA00022598"/>
    </source>
</evidence>
<dbReference type="InterPro" id="IPR012094">
    <property type="entry name" value="tRNA_Ile_lys_synt"/>
</dbReference>
<evidence type="ECO:0000256" key="3">
    <source>
        <dbReference type="ARBA" id="ARBA00022694"/>
    </source>
</evidence>
<feature type="domain" description="tRNA(Ile)-lysidine/2-thiocytidine synthase N-terminal" evidence="8">
    <location>
        <begin position="17"/>
        <end position="191"/>
    </location>
</feature>
<dbReference type="InterPro" id="IPR011063">
    <property type="entry name" value="TilS/TtcA_N"/>
</dbReference>
<dbReference type="InterPro" id="IPR012795">
    <property type="entry name" value="tRNA_Ile_lys_synt_N"/>
</dbReference>
<comment type="domain">
    <text evidence="7">The N-terminal region contains the highly conserved SGGXDS motif, predicted to be a P-loop motif involved in ATP binding.</text>
</comment>
<dbReference type="CDD" id="cd01992">
    <property type="entry name" value="TilS_N"/>
    <property type="match status" value="1"/>
</dbReference>
<feature type="binding site" evidence="7">
    <location>
        <begin position="22"/>
        <end position="27"/>
    </location>
    <ligand>
        <name>ATP</name>
        <dbReference type="ChEBI" id="CHEBI:30616"/>
    </ligand>
</feature>
<keyword evidence="11" id="KW-1185">Reference proteome</keyword>
<dbReference type="PANTHER" id="PTHR43033:SF1">
    <property type="entry name" value="TRNA(ILE)-LYSIDINE SYNTHASE-RELATED"/>
    <property type="match status" value="1"/>
</dbReference>
<keyword evidence="3 7" id="KW-0819">tRNA processing</keyword>